<accession>A0A0V0GHZ1</accession>
<dbReference type="EMBL" id="GEDG01040054">
    <property type="protein sequence ID" value="JAP06880.1"/>
    <property type="molecule type" value="Transcribed_RNA"/>
</dbReference>
<sequence length="67" mass="7727">QEVRNSTLFRSISTSISRQYEIILRNKTNGFIHDNTGVSPLSMNYSLGPHCCYTFSFICMQKKGKYN</sequence>
<name>A0A0V0GHZ1_SOLCH</name>
<reference evidence="1" key="1">
    <citation type="submission" date="2015-12" db="EMBL/GenBank/DDBJ databases">
        <title>Gene expression during late stages of embryo sac development: a critical building block for successful pollen-pistil interactions.</title>
        <authorList>
            <person name="Liu Y."/>
            <person name="Joly V."/>
            <person name="Sabar M."/>
            <person name="Matton D.P."/>
        </authorList>
    </citation>
    <scope>NUCLEOTIDE SEQUENCE</scope>
</reference>
<proteinExistence type="predicted"/>
<evidence type="ECO:0000313" key="1">
    <source>
        <dbReference type="EMBL" id="JAP06880.1"/>
    </source>
</evidence>
<dbReference type="AlphaFoldDB" id="A0A0V0GHZ1"/>
<protein>
    <submittedName>
        <fullName evidence="1">Putative ovule protein</fullName>
    </submittedName>
</protein>
<feature type="non-terminal residue" evidence="1">
    <location>
        <position position="1"/>
    </location>
</feature>
<organism evidence="1">
    <name type="scientific">Solanum chacoense</name>
    <name type="common">Chaco potato</name>
    <dbReference type="NCBI Taxonomy" id="4108"/>
    <lineage>
        <taxon>Eukaryota</taxon>
        <taxon>Viridiplantae</taxon>
        <taxon>Streptophyta</taxon>
        <taxon>Embryophyta</taxon>
        <taxon>Tracheophyta</taxon>
        <taxon>Spermatophyta</taxon>
        <taxon>Magnoliopsida</taxon>
        <taxon>eudicotyledons</taxon>
        <taxon>Gunneridae</taxon>
        <taxon>Pentapetalae</taxon>
        <taxon>asterids</taxon>
        <taxon>lamiids</taxon>
        <taxon>Solanales</taxon>
        <taxon>Solanaceae</taxon>
        <taxon>Solanoideae</taxon>
        <taxon>Solaneae</taxon>
        <taxon>Solanum</taxon>
    </lineage>
</organism>